<dbReference type="AlphaFoldDB" id="A0A8C8A930"/>
<dbReference type="Proteomes" id="UP000694552">
    <property type="component" value="Unplaced"/>
</dbReference>
<reference evidence="1" key="1">
    <citation type="submission" date="2025-08" db="UniProtKB">
        <authorList>
            <consortium name="Ensembl"/>
        </authorList>
    </citation>
    <scope>IDENTIFICATION</scope>
</reference>
<dbReference type="Ensembl" id="ENSOSUT00000000920.1">
    <property type="protein sequence ID" value="ENSOSUP00000000903.1"/>
    <property type="gene ID" value="ENSOSUG00000000694.1"/>
</dbReference>
<evidence type="ECO:0000313" key="1">
    <source>
        <dbReference type="Ensembl" id="ENSOSUP00000000903.1"/>
    </source>
</evidence>
<name>A0A8C8A930_9STRI</name>
<accession>A0A8C8A930</accession>
<reference evidence="1" key="2">
    <citation type="submission" date="2025-09" db="UniProtKB">
        <authorList>
            <consortium name="Ensembl"/>
        </authorList>
    </citation>
    <scope>IDENTIFICATION</scope>
</reference>
<protein>
    <submittedName>
        <fullName evidence="1">Uncharacterized protein</fullName>
    </submittedName>
</protein>
<organism evidence="1 2">
    <name type="scientific">Otus sunia</name>
    <name type="common">Oriental scops-owl</name>
    <dbReference type="NCBI Taxonomy" id="257818"/>
    <lineage>
        <taxon>Eukaryota</taxon>
        <taxon>Metazoa</taxon>
        <taxon>Chordata</taxon>
        <taxon>Craniata</taxon>
        <taxon>Vertebrata</taxon>
        <taxon>Euteleostomi</taxon>
        <taxon>Archelosauria</taxon>
        <taxon>Archosauria</taxon>
        <taxon>Dinosauria</taxon>
        <taxon>Saurischia</taxon>
        <taxon>Theropoda</taxon>
        <taxon>Coelurosauria</taxon>
        <taxon>Aves</taxon>
        <taxon>Neognathae</taxon>
        <taxon>Neoaves</taxon>
        <taxon>Telluraves</taxon>
        <taxon>Strigiformes</taxon>
        <taxon>Strigidae</taxon>
        <taxon>Otus</taxon>
    </lineage>
</organism>
<proteinExistence type="predicted"/>
<sequence>TPGRGWALPRGGSLWWLWDSHYAQQQLVCAACGCVLAEGLLTTTYAEEEHLREVAYSQSTGQKEQLSRCLQRGKSAPFASLHTPILSCCSGLLNMFLMLSKTVKAFRAGSKA</sequence>
<keyword evidence="2" id="KW-1185">Reference proteome</keyword>
<evidence type="ECO:0000313" key="2">
    <source>
        <dbReference type="Proteomes" id="UP000694552"/>
    </source>
</evidence>